<keyword evidence="3" id="KW-1185">Reference proteome</keyword>
<dbReference type="AlphaFoldDB" id="A0A0R3WPR2"/>
<gene>
    <name evidence="2" type="ORF">TTAC_LOCUS2737</name>
</gene>
<evidence type="ECO:0000313" key="2">
    <source>
        <dbReference type="EMBL" id="VDM21033.1"/>
    </source>
</evidence>
<keyword evidence="1" id="KW-0812">Transmembrane</keyword>
<protein>
    <submittedName>
        <fullName evidence="4">ABC transmembrane type-1 domain-containing protein</fullName>
    </submittedName>
</protein>
<feature type="transmembrane region" description="Helical" evidence="1">
    <location>
        <begin position="15"/>
        <end position="34"/>
    </location>
</feature>
<evidence type="ECO:0000256" key="1">
    <source>
        <dbReference type="SAM" id="Phobius"/>
    </source>
</evidence>
<accession>A0A0R3WPR2</accession>
<evidence type="ECO:0000313" key="4">
    <source>
        <dbReference type="WBParaSite" id="TTAC_0000275201-mRNA-1"/>
    </source>
</evidence>
<dbReference type="OrthoDB" id="5963193at2759"/>
<name>A0A0R3WPR2_HYDTA</name>
<dbReference type="Proteomes" id="UP000274429">
    <property type="component" value="Unassembled WGS sequence"/>
</dbReference>
<proteinExistence type="predicted"/>
<sequence>MIDKIGYGALRSQNLYLPGAVTAAFAAYLTWSAVMSQPKSVIRGLSVEKQAIQFFNLRLHSNRSASHRLALNQTGLLMDNICLPAILHRPSALDHISDLFAALGIIFVVGGSIYSRFEAFS</sequence>
<organism evidence="4">
    <name type="scientific">Hydatigena taeniaeformis</name>
    <name type="common">Feline tapeworm</name>
    <name type="synonym">Taenia taeniaeformis</name>
    <dbReference type="NCBI Taxonomy" id="6205"/>
    <lineage>
        <taxon>Eukaryota</taxon>
        <taxon>Metazoa</taxon>
        <taxon>Spiralia</taxon>
        <taxon>Lophotrochozoa</taxon>
        <taxon>Platyhelminthes</taxon>
        <taxon>Cestoda</taxon>
        <taxon>Eucestoda</taxon>
        <taxon>Cyclophyllidea</taxon>
        <taxon>Taeniidae</taxon>
        <taxon>Hydatigera</taxon>
    </lineage>
</organism>
<keyword evidence="1" id="KW-1133">Transmembrane helix</keyword>
<dbReference type="EMBL" id="UYWX01001451">
    <property type="protein sequence ID" value="VDM21033.1"/>
    <property type="molecule type" value="Genomic_DNA"/>
</dbReference>
<dbReference type="WBParaSite" id="TTAC_0000275201-mRNA-1">
    <property type="protein sequence ID" value="TTAC_0000275201-mRNA-1"/>
    <property type="gene ID" value="TTAC_0000275201"/>
</dbReference>
<reference evidence="2 3" key="2">
    <citation type="submission" date="2018-11" db="EMBL/GenBank/DDBJ databases">
        <authorList>
            <consortium name="Pathogen Informatics"/>
        </authorList>
    </citation>
    <scope>NUCLEOTIDE SEQUENCE [LARGE SCALE GENOMIC DNA]</scope>
</reference>
<evidence type="ECO:0000313" key="3">
    <source>
        <dbReference type="Proteomes" id="UP000274429"/>
    </source>
</evidence>
<keyword evidence="1" id="KW-0472">Membrane</keyword>
<feature type="transmembrane region" description="Helical" evidence="1">
    <location>
        <begin position="99"/>
        <end position="117"/>
    </location>
</feature>
<reference evidence="4" key="1">
    <citation type="submission" date="2017-02" db="UniProtKB">
        <authorList>
            <consortium name="WormBaseParasite"/>
        </authorList>
    </citation>
    <scope>IDENTIFICATION</scope>
</reference>